<protein>
    <submittedName>
        <fullName evidence="5">Phosphonate metabolism transcriptional regulator PhnF</fullName>
    </submittedName>
</protein>
<organism evidence="5 6">
    <name type="scientific">Pseudooceanicola marinus</name>
    <dbReference type="NCBI Taxonomy" id="396013"/>
    <lineage>
        <taxon>Bacteria</taxon>
        <taxon>Pseudomonadati</taxon>
        <taxon>Pseudomonadota</taxon>
        <taxon>Alphaproteobacteria</taxon>
        <taxon>Rhodobacterales</taxon>
        <taxon>Paracoccaceae</taxon>
        <taxon>Pseudooceanicola</taxon>
    </lineage>
</organism>
<dbReference type="SUPFAM" id="SSF46785">
    <property type="entry name" value="Winged helix' DNA-binding domain"/>
    <property type="match status" value="1"/>
</dbReference>
<dbReference type="SUPFAM" id="SSF48008">
    <property type="entry name" value="GntR ligand-binding domain-like"/>
    <property type="match status" value="1"/>
</dbReference>
<dbReference type="GO" id="GO:0003700">
    <property type="term" value="F:DNA-binding transcription factor activity"/>
    <property type="evidence" value="ECO:0007669"/>
    <property type="project" value="InterPro"/>
</dbReference>
<name>A0A1X6ZLF4_9RHOB</name>
<dbReference type="OrthoDB" id="7005926at2"/>
<dbReference type="InterPro" id="IPR008920">
    <property type="entry name" value="TF_FadR/GntR_C"/>
</dbReference>
<evidence type="ECO:0000256" key="1">
    <source>
        <dbReference type="ARBA" id="ARBA00023015"/>
    </source>
</evidence>
<dbReference type="PANTHER" id="PTHR43537:SF49">
    <property type="entry name" value="TRANSCRIPTIONAL REGULATORY PROTEIN"/>
    <property type="match status" value="1"/>
</dbReference>
<dbReference type="GO" id="GO:0003677">
    <property type="term" value="F:DNA binding"/>
    <property type="evidence" value="ECO:0007669"/>
    <property type="project" value="UniProtKB-KW"/>
</dbReference>
<dbReference type="SMART" id="SM00345">
    <property type="entry name" value="HTH_GNTR"/>
    <property type="match status" value="1"/>
</dbReference>
<dbReference type="InterPro" id="IPR036388">
    <property type="entry name" value="WH-like_DNA-bd_sf"/>
</dbReference>
<keyword evidence="3" id="KW-0804">Transcription</keyword>
<evidence type="ECO:0000259" key="4">
    <source>
        <dbReference type="PROSITE" id="PS50949"/>
    </source>
</evidence>
<dbReference type="Proteomes" id="UP000193963">
    <property type="component" value="Unassembled WGS sequence"/>
</dbReference>
<reference evidence="5 6" key="1">
    <citation type="submission" date="2017-03" db="EMBL/GenBank/DDBJ databases">
        <authorList>
            <person name="Afonso C.L."/>
            <person name="Miller P.J."/>
            <person name="Scott M.A."/>
            <person name="Spackman E."/>
            <person name="Goraichik I."/>
            <person name="Dimitrov K.M."/>
            <person name="Suarez D.L."/>
            <person name="Swayne D.E."/>
        </authorList>
    </citation>
    <scope>NUCLEOTIDE SEQUENCE [LARGE SCALE GENOMIC DNA]</scope>
    <source>
        <strain evidence="5 6">CECT 7751</strain>
    </source>
</reference>
<dbReference type="EMBL" id="FWFN01000005">
    <property type="protein sequence ID" value="SLN54842.1"/>
    <property type="molecule type" value="Genomic_DNA"/>
</dbReference>
<dbReference type="AlphaFoldDB" id="A0A1X6ZLF4"/>
<dbReference type="InterPro" id="IPR036390">
    <property type="entry name" value="WH_DNA-bd_sf"/>
</dbReference>
<gene>
    <name evidence="5" type="ORF">PSM7751_02673</name>
</gene>
<feature type="domain" description="HTH gntR-type" evidence="4">
    <location>
        <begin position="5"/>
        <end position="72"/>
    </location>
</feature>
<keyword evidence="6" id="KW-1185">Reference proteome</keyword>
<proteinExistence type="predicted"/>
<evidence type="ECO:0000313" key="5">
    <source>
        <dbReference type="EMBL" id="SLN54842.1"/>
    </source>
</evidence>
<accession>A0A1X6ZLF4</accession>
<dbReference type="Pfam" id="PF00392">
    <property type="entry name" value="GntR"/>
    <property type="match status" value="1"/>
</dbReference>
<evidence type="ECO:0000313" key="6">
    <source>
        <dbReference type="Proteomes" id="UP000193963"/>
    </source>
</evidence>
<sequence length="295" mass="34344">MSPYTPLHHRLAQNIVEDAVLAGYLPGAHLVTSQLAAKFQISRTPIVRALELLTEQGVLERRSNRGYFILDLDRFDREEIQSDDDRLYWRAVNDIYDECLPENFDETLLIKRYEQPRRTVARLLQRLSDEGVLRRRVGVGWKIETVLRTPEDVRKSLRYRVSIELGALAEPGYHAPREDVLAAIREQKLILSEGTHSTETFERNARFHEKLVSWSNNSFFVEAAVQHNKLRRLWEYRHFKAAKDIRKSTEEHIEILRELAAGNTAHARDLLREHLEKRMHTQDSYAPSGSAPDDL</sequence>
<dbReference type="PANTHER" id="PTHR43537">
    <property type="entry name" value="TRANSCRIPTIONAL REGULATOR, GNTR FAMILY"/>
    <property type="match status" value="1"/>
</dbReference>
<evidence type="ECO:0000256" key="3">
    <source>
        <dbReference type="ARBA" id="ARBA00023163"/>
    </source>
</evidence>
<dbReference type="InterPro" id="IPR000524">
    <property type="entry name" value="Tscrpt_reg_HTH_GntR"/>
</dbReference>
<dbReference type="Gene3D" id="1.20.120.530">
    <property type="entry name" value="GntR ligand-binding domain-like"/>
    <property type="match status" value="1"/>
</dbReference>
<dbReference type="PROSITE" id="PS50949">
    <property type="entry name" value="HTH_GNTR"/>
    <property type="match status" value="1"/>
</dbReference>
<evidence type="ECO:0000256" key="2">
    <source>
        <dbReference type="ARBA" id="ARBA00023125"/>
    </source>
</evidence>
<dbReference type="SMART" id="SM00895">
    <property type="entry name" value="FCD"/>
    <property type="match status" value="1"/>
</dbReference>
<keyword evidence="2" id="KW-0238">DNA-binding</keyword>
<dbReference type="InterPro" id="IPR011711">
    <property type="entry name" value="GntR_C"/>
</dbReference>
<dbReference type="Gene3D" id="1.10.10.10">
    <property type="entry name" value="Winged helix-like DNA-binding domain superfamily/Winged helix DNA-binding domain"/>
    <property type="match status" value="1"/>
</dbReference>
<dbReference type="Pfam" id="PF07729">
    <property type="entry name" value="FCD"/>
    <property type="match status" value="1"/>
</dbReference>
<keyword evidence="1" id="KW-0805">Transcription regulation</keyword>
<dbReference type="RefSeq" id="WP_085888713.1">
    <property type="nucleotide sequence ID" value="NZ_FWFN01000005.1"/>
</dbReference>